<dbReference type="RefSeq" id="WP_089906494.1">
    <property type="nucleotide sequence ID" value="NZ_FOBB01000001.1"/>
</dbReference>
<evidence type="ECO:0000313" key="1">
    <source>
        <dbReference type="EMBL" id="SEK55695.1"/>
    </source>
</evidence>
<evidence type="ECO:0000313" key="2">
    <source>
        <dbReference type="Proteomes" id="UP000198984"/>
    </source>
</evidence>
<accession>A0A1H7I571</accession>
<dbReference type="AlphaFoldDB" id="A0A1H7I571"/>
<organism evidence="1 2">
    <name type="scientific">Chitinophaga rupis</name>
    <dbReference type="NCBI Taxonomy" id="573321"/>
    <lineage>
        <taxon>Bacteria</taxon>
        <taxon>Pseudomonadati</taxon>
        <taxon>Bacteroidota</taxon>
        <taxon>Chitinophagia</taxon>
        <taxon>Chitinophagales</taxon>
        <taxon>Chitinophagaceae</taxon>
        <taxon>Chitinophaga</taxon>
    </lineage>
</organism>
<proteinExistence type="predicted"/>
<reference evidence="1 2" key="1">
    <citation type="submission" date="2016-10" db="EMBL/GenBank/DDBJ databases">
        <authorList>
            <person name="de Groot N.N."/>
        </authorList>
    </citation>
    <scope>NUCLEOTIDE SEQUENCE [LARGE SCALE GENOMIC DNA]</scope>
    <source>
        <strain evidence="1 2">DSM 21039</strain>
    </source>
</reference>
<evidence type="ECO:0008006" key="3">
    <source>
        <dbReference type="Google" id="ProtNLM"/>
    </source>
</evidence>
<dbReference type="STRING" id="573321.SAMN04488505_101427"/>
<dbReference type="OrthoDB" id="679343at2"/>
<gene>
    <name evidence="1" type="ORF">SAMN04488505_101427</name>
</gene>
<sequence length="108" mass="13074">MEKIICRIKERSWLAGRAARKMDSARLAMVLGRTIHLHGVNRQAFLADVAWLRHEVCHVRQFRSYGFWRFLWLYLLEYRRRGYYNNRFEVEARLAEKDEEMLAGVEIE</sequence>
<name>A0A1H7I571_9BACT</name>
<keyword evidence="2" id="KW-1185">Reference proteome</keyword>
<dbReference type="Proteomes" id="UP000198984">
    <property type="component" value="Unassembled WGS sequence"/>
</dbReference>
<dbReference type="EMBL" id="FOBB01000001">
    <property type="protein sequence ID" value="SEK55695.1"/>
    <property type="molecule type" value="Genomic_DNA"/>
</dbReference>
<protein>
    <recommendedName>
        <fullName evidence="3">DUF4157 domain-containing protein</fullName>
    </recommendedName>
</protein>